<dbReference type="PROSITE" id="PS00678">
    <property type="entry name" value="WD_REPEATS_1"/>
    <property type="match status" value="1"/>
</dbReference>
<keyword evidence="1 3" id="KW-0853">WD repeat</keyword>
<organism evidence="4 5">
    <name type="scientific">Brachionus calyciflorus</name>
    <dbReference type="NCBI Taxonomy" id="104777"/>
    <lineage>
        <taxon>Eukaryota</taxon>
        <taxon>Metazoa</taxon>
        <taxon>Spiralia</taxon>
        <taxon>Gnathifera</taxon>
        <taxon>Rotifera</taxon>
        <taxon>Eurotatoria</taxon>
        <taxon>Monogononta</taxon>
        <taxon>Pseudotrocha</taxon>
        <taxon>Ploima</taxon>
        <taxon>Brachionidae</taxon>
        <taxon>Brachionus</taxon>
    </lineage>
</organism>
<evidence type="ECO:0000313" key="5">
    <source>
        <dbReference type="Proteomes" id="UP000663879"/>
    </source>
</evidence>
<sequence length="498" mass="58136">MNDDKITLPCGYTTTYQNIINQPDNFECVVCKDHFVNKQECLSVKRNVLVMKQQEAMNEYIKLKMLKEDFDRLSLDRENTLKESFSSIKNKVDLRREELKKKIDDYYFHILNEIENIQKETFATQMKKDIKIENLGLNPISLNLDQKDKIKRMDEYLSDLDKRSQNLNKLISELKIGENYELTKPNDDFKIDDFFGKIEFQIREEKLDEKSFSVDNSNIKLFFDKSLETGLNSIRDFELTFDNKLLIFEHDSIYLYKDSECQRKYFSENNNKICVINNELFAVGCKGYIGIREIYSGNFYKIIETNEKCFNILKCLSKDKLICLSDYTTISIWNYKTGKLIVQFTEEKTISALDELLGGYLCLAIESIIKIIDPDFSNVPKILTGHTRKVTCLKSLNAKGNLASGSEDTNIKIWDFQSISCKKTLIGHTSMVNCLEKLKNGFLISSDRFEVRLWNIHFGVCIQRISIYKATIRVNSENYIALCHIPNNQKCMSILKYE</sequence>
<dbReference type="InterPro" id="IPR036322">
    <property type="entry name" value="WD40_repeat_dom_sf"/>
</dbReference>
<dbReference type="Proteomes" id="UP000663879">
    <property type="component" value="Unassembled WGS sequence"/>
</dbReference>
<dbReference type="AlphaFoldDB" id="A0A813MG21"/>
<comment type="caution">
    <text evidence="4">The sequence shown here is derived from an EMBL/GenBank/DDBJ whole genome shotgun (WGS) entry which is preliminary data.</text>
</comment>
<proteinExistence type="predicted"/>
<dbReference type="EMBL" id="CAJNOC010000163">
    <property type="protein sequence ID" value="CAF0721360.1"/>
    <property type="molecule type" value="Genomic_DNA"/>
</dbReference>
<dbReference type="PANTHER" id="PTHR22847">
    <property type="entry name" value="WD40 REPEAT PROTEIN"/>
    <property type="match status" value="1"/>
</dbReference>
<dbReference type="InterPro" id="IPR019775">
    <property type="entry name" value="WD40_repeat_CS"/>
</dbReference>
<dbReference type="GO" id="GO:1990234">
    <property type="term" value="C:transferase complex"/>
    <property type="evidence" value="ECO:0007669"/>
    <property type="project" value="UniProtKB-ARBA"/>
</dbReference>
<dbReference type="SUPFAM" id="SSF50978">
    <property type="entry name" value="WD40 repeat-like"/>
    <property type="match status" value="1"/>
</dbReference>
<evidence type="ECO:0000313" key="4">
    <source>
        <dbReference type="EMBL" id="CAF0721360.1"/>
    </source>
</evidence>
<dbReference type="PROSITE" id="PS50082">
    <property type="entry name" value="WD_REPEATS_2"/>
    <property type="match status" value="1"/>
</dbReference>
<evidence type="ECO:0000256" key="3">
    <source>
        <dbReference type="PROSITE-ProRule" id="PRU00221"/>
    </source>
</evidence>
<protein>
    <submittedName>
        <fullName evidence="4">Uncharacterized protein</fullName>
    </submittedName>
</protein>
<gene>
    <name evidence="4" type="ORF">OXX778_LOCUS2181</name>
</gene>
<accession>A0A813MG21</accession>
<dbReference type="SMART" id="SM00320">
    <property type="entry name" value="WD40"/>
    <property type="match status" value="2"/>
</dbReference>
<dbReference type="PROSITE" id="PS50294">
    <property type="entry name" value="WD_REPEATS_REGION"/>
    <property type="match status" value="1"/>
</dbReference>
<dbReference type="InterPro" id="IPR015943">
    <property type="entry name" value="WD40/YVTN_repeat-like_dom_sf"/>
</dbReference>
<evidence type="ECO:0000256" key="1">
    <source>
        <dbReference type="ARBA" id="ARBA00022574"/>
    </source>
</evidence>
<keyword evidence="2" id="KW-0677">Repeat</keyword>
<feature type="repeat" description="WD" evidence="3">
    <location>
        <begin position="383"/>
        <end position="424"/>
    </location>
</feature>
<dbReference type="Pfam" id="PF00400">
    <property type="entry name" value="WD40"/>
    <property type="match status" value="2"/>
</dbReference>
<reference evidence="4" key="1">
    <citation type="submission" date="2021-02" db="EMBL/GenBank/DDBJ databases">
        <authorList>
            <person name="Nowell W R."/>
        </authorList>
    </citation>
    <scope>NUCLEOTIDE SEQUENCE</scope>
    <source>
        <strain evidence="4">Ploen Becks lab</strain>
    </source>
</reference>
<name>A0A813MG21_9BILA</name>
<keyword evidence="5" id="KW-1185">Reference proteome</keyword>
<dbReference type="InterPro" id="IPR001680">
    <property type="entry name" value="WD40_rpt"/>
</dbReference>
<evidence type="ECO:0000256" key="2">
    <source>
        <dbReference type="ARBA" id="ARBA00022737"/>
    </source>
</evidence>
<dbReference type="OrthoDB" id="340259at2759"/>
<dbReference type="PANTHER" id="PTHR22847:SF637">
    <property type="entry name" value="WD REPEAT DOMAIN 5B"/>
    <property type="match status" value="1"/>
</dbReference>
<dbReference type="Gene3D" id="2.130.10.10">
    <property type="entry name" value="YVTN repeat-like/Quinoprotein amine dehydrogenase"/>
    <property type="match status" value="1"/>
</dbReference>